<protein>
    <submittedName>
        <fullName evidence="7">L-2-hydroxyglutarate oxidase</fullName>
        <ecNumber evidence="7">1.1.3.-</ecNumber>
    </submittedName>
</protein>
<comment type="caution">
    <text evidence="7">The sequence shown here is derived from an EMBL/GenBank/DDBJ whole genome shotgun (WGS) entry which is preliminary data.</text>
</comment>
<organism evidence="7 8">
    <name type="scientific">Chryseobacterium cheonjiense</name>
    <dbReference type="NCBI Taxonomy" id="2728845"/>
    <lineage>
        <taxon>Bacteria</taxon>
        <taxon>Pseudomonadati</taxon>
        <taxon>Bacteroidota</taxon>
        <taxon>Flavobacteriia</taxon>
        <taxon>Flavobacteriales</taxon>
        <taxon>Weeksellaceae</taxon>
        <taxon>Chryseobacterium group</taxon>
        <taxon>Chryseobacterium</taxon>
    </lineage>
</organism>
<comment type="cofactor">
    <cofactor evidence="1">
        <name>FAD</name>
        <dbReference type="ChEBI" id="CHEBI:57692"/>
    </cofactor>
</comment>
<accession>A0A7Y0FH83</accession>
<dbReference type="Proteomes" id="UP000552615">
    <property type="component" value="Unassembled WGS sequence"/>
</dbReference>
<dbReference type="InterPro" id="IPR036188">
    <property type="entry name" value="FAD/NAD-bd_sf"/>
</dbReference>
<evidence type="ECO:0000256" key="4">
    <source>
        <dbReference type="ARBA" id="ARBA00023002"/>
    </source>
</evidence>
<dbReference type="InterPro" id="IPR006076">
    <property type="entry name" value="FAD-dep_OxRdtase"/>
</dbReference>
<dbReference type="RefSeq" id="WP_169229418.1">
    <property type="nucleotide sequence ID" value="NZ_JABBGF010000001.1"/>
</dbReference>
<evidence type="ECO:0000259" key="6">
    <source>
        <dbReference type="Pfam" id="PF01266"/>
    </source>
</evidence>
<feature type="domain" description="FAD dependent oxidoreductase" evidence="6">
    <location>
        <begin position="4"/>
        <end position="393"/>
    </location>
</feature>
<dbReference type="NCBIfam" id="NF008726">
    <property type="entry name" value="PRK11728.1"/>
    <property type="match status" value="1"/>
</dbReference>
<sequence>MNYDVIIIGAGLVGLATAYQAKTKNPDSKILILEKENNVAMHQSGHNSGVIHSGIYYKPGSLKAKNCIEGYNTVINFAKEYGIKYDLCGKIIVATSQEELPLLDNIYKRGVENGLQNLKYLSRDEFREIEPHCEGIKAIKVPQTGIIDYPGIANKIKELFEELGGEISFNNEVKNIIDTNSEIIVTTSTSEFKTKKLISCAGLYSDKVTKMTNNKNDVIIIPFRGEYYKLKDEKKYLVKHLIYPVPDPNFPFLGVHFTRMTDGNIECGPNAVLAFRKEGYHFFDFDFNETKQTLLWPGFRKIVAKYGKTGLGEMHRSLSKSAFTKALQKLIPEIRESDLIPGGAGVRAQACDRDGNLIDDFDIVKNNNIIHVRNAPSPAATSCLSIGKKISELIEN</sequence>
<dbReference type="EMBL" id="JABBGF010000001">
    <property type="protein sequence ID" value="NML55990.1"/>
    <property type="molecule type" value="Genomic_DNA"/>
</dbReference>
<keyword evidence="8" id="KW-1185">Reference proteome</keyword>
<evidence type="ECO:0000256" key="2">
    <source>
        <dbReference type="ARBA" id="ARBA00022630"/>
    </source>
</evidence>
<dbReference type="Gene3D" id="3.50.50.60">
    <property type="entry name" value="FAD/NAD(P)-binding domain"/>
    <property type="match status" value="1"/>
</dbReference>
<evidence type="ECO:0000313" key="7">
    <source>
        <dbReference type="EMBL" id="NML55990.1"/>
    </source>
</evidence>
<evidence type="ECO:0000256" key="1">
    <source>
        <dbReference type="ARBA" id="ARBA00001974"/>
    </source>
</evidence>
<dbReference type="Pfam" id="PF01266">
    <property type="entry name" value="DAO"/>
    <property type="match status" value="1"/>
</dbReference>
<comment type="similarity">
    <text evidence="5">Belongs to the L2HGDH family.</text>
</comment>
<evidence type="ECO:0000256" key="3">
    <source>
        <dbReference type="ARBA" id="ARBA00022827"/>
    </source>
</evidence>
<dbReference type="EC" id="1.1.3.-" evidence="7"/>
<dbReference type="PANTHER" id="PTHR43104">
    <property type="entry name" value="L-2-HYDROXYGLUTARATE DEHYDROGENASE, MITOCHONDRIAL"/>
    <property type="match status" value="1"/>
</dbReference>
<dbReference type="GO" id="GO:0047545">
    <property type="term" value="F:(S)-2-hydroxyglutarate dehydrogenase activity"/>
    <property type="evidence" value="ECO:0007669"/>
    <property type="project" value="TreeGrafter"/>
</dbReference>
<keyword evidence="4 7" id="KW-0560">Oxidoreductase</keyword>
<keyword evidence="2" id="KW-0285">Flavoprotein</keyword>
<reference evidence="7 8" key="1">
    <citation type="submission" date="2020-04" db="EMBL/GenBank/DDBJ databases">
        <title>Chryseobacterium sp. RJ-7-14 sp. nov., isolated from Jeju soil.</title>
        <authorList>
            <person name="Dahal R.H."/>
            <person name="Chaudhary D.K."/>
        </authorList>
    </citation>
    <scope>NUCLEOTIDE SEQUENCE [LARGE SCALE GENOMIC DNA]</scope>
    <source>
        <strain evidence="7 8">RJ-7-14</strain>
    </source>
</reference>
<evidence type="ECO:0000313" key="8">
    <source>
        <dbReference type="Proteomes" id="UP000552615"/>
    </source>
</evidence>
<dbReference type="PANTHER" id="PTHR43104:SF2">
    <property type="entry name" value="L-2-HYDROXYGLUTARATE DEHYDROGENASE, MITOCHONDRIAL"/>
    <property type="match status" value="1"/>
</dbReference>
<dbReference type="SUPFAM" id="SSF51905">
    <property type="entry name" value="FAD/NAD(P)-binding domain"/>
    <property type="match status" value="1"/>
</dbReference>
<gene>
    <name evidence="7" type="primary">lhgO</name>
    <name evidence="7" type="ORF">HHL20_01395</name>
</gene>
<dbReference type="AlphaFoldDB" id="A0A7Y0FH83"/>
<keyword evidence="3" id="KW-0274">FAD</keyword>
<dbReference type="GO" id="GO:0005737">
    <property type="term" value="C:cytoplasm"/>
    <property type="evidence" value="ECO:0007669"/>
    <property type="project" value="TreeGrafter"/>
</dbReference>
<proteinExistence type="inferred from homology"/>
<name>A0A7Y0FH83_9FLAO</name>
<dbReference type="Gene3D" id="3.30.9.10">
    <property type="entry name" value="D-Amino Acid Oxidase, subunit A, domain 2"/>
    <property type="match status" value="1"/>
</dbReference>
<evidence type="ECO:0000256" key="5">
    <source>
        <dbReference type="ARBA" id="ARBA00037941"/>
    </source>
</evidence>